<keyword evidence="1 4" id="KW-0808">Transferase</keyword>
<feature type="domain" description="N-acetyltransferase" evidence="3">
    <location>
        <begin position="7"/>
        <end position="158"/>
    </location>
</feature>
<comment type="caution">
    <text evidence="4">The sequence shown here is derived from an EMBL/GenBank/DDBJ whole genome shotgun (WGS) entry which is preliminary data.</text>
</comment>
<organism evidence="4 5">
    <name type="scientific">Candidatus Kurthia intestinigallinarum</name>
    <dbReference type="NCBI Taxonomy" id="1562256"/>
    <lineage>
        <taxon>Bacteria</taxon>
        <taxon>Bacillati</taxon>
        <taxon>Bacillota</taxon>
        <taxon>Bacilli</taxon>
        <taxon>Bacillales</taxon>
        <taxon>Caryophanaceae</taxon>
        <taxon>Kurthia</taxon>
    </lineage>
</organism>
<gene>
    <name evidence="4" type="ORF">QI30_12605</name>
</gene>
<dbReference type="Pfam" id="PF00583">
    <property type="entry name" value="Acetyltransf_1"/>
    <property type="match status" value="2"/>
</dbReference>
<dbReference type="InterPro" id="IPR000182">
    <property type="entry name" value="GNAT_dom"/>
</dbReference>
<evidence type="ECO:0000259" key="3">
    <source>
        <dbReference type="PROSITE" id="PS51186"/>
    </source>
</evidence>
<dbReference type="RefSeq" id="WP_126990991.1">
    <property type="nucleotide sequence ID" value="NZ_JTFC01000031.1"/>
</dbReference>
<dbReference type="SUPFAM" id="SSF55729">
    <property type="entry name" value="Acyl-CoA N-acyltransferases (Nat)"/>
    <property type="match status" value="1"/>
</dbReference>
<dbReference type="InterPro" id="IPR016181">
    <property type="entry name" value="Acyl_CoA_acyltransferase"/>
</dbReference>
<dbReference type="CDD" id="cd04301">
    <property type="entry name" value="NAT_SF"/>
    <property type="match status" value="1"/>
</dbReference>
<dbReference type="GO" id="GO:0016747">
    <property type="term" value="F:acyltransferase activity, transferring groups other than amino-acyl groups"/>
    <property type="evidence" value="ECO:0007669"/>
    <property type="project" value="InterPro"/>
</dbReference>
<dbReference type="Gene3D" id="3.40.630.30">
    <property type="match status" value="1"/>
</dbReference>
<evidence type="ECO:0000313" key="4">
    <source>
        <dbReference type="EMBL" id="RUS55746.1"/>
    </source>
</evidence>
<dbReference type="Proteomes" id="UP000288623">
    <property type="component" value="Unassembled WGS sequence"/>
</dbReference>
<sequence length="290" mass="32391">MQLFAMKASYPLDEQTKQEVTELLTRATAQDDVDYSVLMHAPFWQAAEQRGFFVLVYDDDKDLLIGALSALDLFGLNSYEWAAVVDPAYRRMGIGAELVAGFKHGLSERESTGEMATTYPSEAAEGFLKSVGYEYNSSEATLSTEAAEQALVFPEDDDIRPYEQGDYLALQHMMEAGFGDLAEETEQLVAQTEKNDHMQLAMYIEDGVAVGTISTTVRDHELWVTAFTVEPGYRRSGIGTNLLKWAQNEAVKNNQTEVLLDVETDNDEALNLYKKAGFHVKGQVDYYVVK</sequence>
<proteinExistence type="predicted"/>
<dbReference type="AlphaFoldDB" id="A0A433RUD4"/>
<name>A0A433RUD4_9BACL</name>
<evidence type="ECO:0000256" key="1">
    <source>
        <dbReference type="ARBA" id="ARBA00022679"/>
    </source>
</evidence>
<dbReference type="PROSITE" id="PS51186">
    <property type="entry name" value="GNAT"/>
    <property type="match status" value="2"/>
</dbReference>
<dbReference type="InterPro" id="IPR050680">
    <property type="entry name" value="YpeA/RimI_acetyltransf"/>
</dbReference>
<dbReference type="EMBL" id="JTFC01000031">
    <property type="protein sequence ID" value="RUS55746.1"/>
    <property type="molecule type" value="Genomic_DNA"/>
</dbReference>
<evidence type="ECO:0000313" key="5">
    <source>
        <dbReference type="Proteomes" id="UP000288623"/>
    </source>
</evidence>
<keyword evidence="2" id="KW-0012">Acyltransferase</keyword>
<accession>A0A433RUD4</accession>
<protein>
    <submittedName>
        <fullName evidence="4">Acetyltransferase</fullName>
    </submittedName>
</protein>
<dbReference type="PANTHER" id="PTHR43420">
    <property type="entry name" value="ACETYLTRANSFERASE"/>
    <property type="match status" value="1"/>
</dbReference>
<dbReference type="OrthoDB" id="7163760at2"/>
<evidence type="ECO:0000256" key="2">
    <source>
        <dbReference type="ARBA" id="ARBA00023315"/>
    </source>
</evidence>
<reference evidence="4 5" key="1">
    <citation type="submission" date="2014-11" db="EMBL/GenBank/DDBJ databases">
        <title>Genome sequence and analysis of novel Kurthia sp.</title>
        <authorList>
            <person name="Lawson J.N."/>
            <person name="Gonzalez J.E."/>
            <person name="Rinauldi L."/>
            <person name="Xuan Z."/>
            <person name="Firman A."/>
            <person name="Shaddox L."/>
            <person name="Trudeau A."/>
            <person name="Shah S."/>
            <person name="Reiman D."/>
        </authorList>
    </citation>
    <scope>NUCLEOTIDE SEQUENCE [LARGE SCALE GENOMIC DNA]</scope>
    <source>
        <strain evidence="4 5">3B1D</strain>
    </source>
</reference>
<feature type="domain" description="N-acetyltransferase" evidence="3">
    <location>
        <begin position="157"/>
        <end position="290"/>
    </location>
</feature>
<keyword evidence="5" id="KW-1185">Reference proteome</keyword>